<organism evidence="2 3">
    <name type="scientific">Pleurodeles waltl</name>
    <name type="common">Iberian ribbed newt</name>
    <dbReference type="NCBI Taxonomy" id="8319"/>
    <lineage>
        <taxon>Eukaryota</taxon>
        <taxon>Metazoa</taxon>
        <taxon>Chordata</taxon>
        <taxon>Craniata</taxon>
        <taxon>Vertebrata</taxon>
        <taxon>Euteleostomi</taxon>
        <taxon>Amphibia</taxon>
        <taxon>Batrachia</taxon>
        <taxon>Caudata</taxon>
        <taxon>Salamandroidea</taxon>
        <taxon>Salamandridae</taxon>
        <taxon>Pleurodelinae</taxon>
        <taxon>Pleurodeles</taxon>
    </lineage>
</organism>
<name>A0AAV7RCH3_PLEWA</name>
<accession>A0AAV7RCH3</accession>
<evidence type="ECO:0000256" key="1">
    <source>
        <dbReference type="SAM" id="MobiDB-lite"/>
    </source>
</evidence>
<dbReference type="EMBL" id="JANPWB010000009">
    <property type="protein sequence ID" value="KAJ1148924.1"/>
    <property type="molecule type" value="Genomic_DNA"/>
</dbReference>
<feature type="compositionally biased region" description="Basic and acidic residues" evidence="1">
    <location>
        <begin position="98"/>
        <end position="107"/>
    </location>
</feature>
<keyword evidence="3" id="KW-1185">Reference proteome</keyword>
<feature type="region of interest" description="Disordered" evidence="1">
    <location>
        <begin position="85"/>
        <end position="107"/>
    </location>
</feature>
<reference evidence="2" key="1">
    <citation type="journal article" date="2022" name="bioRxiv">
        <title>Sequencing and chromosome-scale assembly of the giantPleurodeles waltlgenome.</title>
        <authorList>
            <person name="Brown T."/>
            <person name="Elewa A."/>
            <person name="Iarovenko S."/>
            <person name="Subramanian E."/>
            <person name="Araus A.J."/>
            <person name="Petzold A."/>
            <person name="Susuki M."/>
            <person name="Suzuki K.-i.T."/>
            <person name="Hayashi T."/>
            <person name="Toyoda A."/>
            <person name="Oliveira C."/>
            <person name="Osipova E."/>
            <person name="Leigh N.D."/>
            <person name="Simon A."/>
            <person name="Yun M.H."/>
        </authorList>
    </citation>
    <scope>NUCLEOTIDE SEQUENCE</scope>
    <source>
        <strain evidence="2">20211129_DDA</strain>
        <tissue evidence="2">Liver</tissue>
    </source>
</reference>
<proteinExistence type="predicted"/>
<protein>
    <submittedName>
        <fullName evidence="2">Uncharacterized protein</fullName>
    </submittedName>
</protein>
<gene>
    <name evidence="2" type="ORF">NDU88_001748</name>
</gene>
<sequence>MYTIAGLSFSSLYLTPFESPAWPALHRESQHSLHRLMWLQSTPPGHTTAGPKARTSNQPDCQPRLLFHLQPMSRAELQHQLLPQGPACGPATSSMRGPTKEGGHESRVLPSWGSMVLAWAFPRAKSSACLQYLQAGDLLAPPRYCKVTKTSPLPWGTPYPSAVPTEADCLSEATPQLPQGPLTTKHHVVRAWTTLTAGLHGP</sequence>
<evidence type="ECO:0000313" key="2">
    <source>
        <dbReference type="EMBL" id="KAJ1148924.1"/>
    </source>
</evidence>
<dbReference type="Proteomes" id="UP001066276">
    <property type="component" value="Chromosome 5"/>
</dbReference>
<dbReference type="AlphaFoldDB" id="A0AAV7RCH3"/>
<comment type="caution">
    <text evidence="2">The sequence shown here is derived from an EMBL/GenBank/DDBJ whole genome shotgun (WGS) entry which is preliminary data.</text>
</comment>
<evidence type="ECO:0000313" key="3">
    <source>
        <dbReference type="Proteomes" id="UP001066276"/>
    </source>
</evidence>